<dbReference type="SUPFAM" id="SSF54060">
    <property type="entry name" value="His-Me finger endonucleases"/>
    <property type="match status" value="1"/>
</dbReference>
<gene>
    <name evidence="2" type="ORF">TM448A00446_0018</name>
    <name evidence="3" type="ORF">TM448B00242_0013</name>
</gene>
<organism evidence="2">
    <name type="scientific">viral metagenome</name>
    <dbReference type="NCBI Taxonomy" id="1070528"/>
    <lineage>
        <taxon>unclassified sequences</taxon>
        <taxon>metagenomes</taxon>
        <taxon>organismal metagenomes</taxon>
    </lineage>
</organism>
<reference evidence="2" key="1">
    <citation type="submission" date="2020-03" db="EMBL/GenBank/DDBJ databases">
        <title>The deep terrestrial virosphere.</title>
        <authorList>
            <person name="Holmfeldt K."/>
            <person name="Nilsson E."/>
            <person name="Simone D."/>
            <person name="Lopez-Fernandez M."/>
            <person name="Wu X."/>
            <person name="de Brujin I."/>
            <person name="Lundin D."/>
            <person name="Andersson A."/>
            <person name="Bertilsson S."/>
            <person name="Dopson M."/>
        </authorList>
    </citation>
    <scope>NUCLEOTIDE SEQUENCE</scope>
    <source>
        <strain evidence="2">TM448A00446</strain>
        <strain evidence="3">TM448B00242</strain>
    </source>
</reference>
<dbReference type="Pfam" id="PF13392">
    <property type="entry name" value="HNH_3"/>
    <property type="match status" value="1"/>
</dbReference>
<dbReference type="InterPro" id="IPR003615">
    <property type="entry name" value="HNH_nuc"/>
</dbReference>
<keyword evidence="2" id="KW-0378">Hydrolase</keyword>
<dbReference type="GO" id="GO:0004519">
    <property type="term" value="F:endonuclease activity"/>
    <property type="evidence" value="ECO:0007669"/>
    <property type="project" value="UniProtKB-KW"/>
</dbReference>
<proteinExistence type="predicted"/>
<feature type="domain" description="HNH nuclease" evidence="1">
    <location>
        <begin position="117"/>
        <end position="154"/>
    </location>
</feature>
<dbReference type="Gene3D" id="3.90.75.20">
    <property type="match status" value="1"/>
</dbReference>
<dbReference type="EMBL" id="MT144602">
    <property type="protein sequence ID" value="QJH94539.1"/>
    <property type="molecule type" value="Genomic_DNA"/>
</dbReference>
<dbReference type="InterPro" id="IPR044925">
    <property type="entry name" value="His-Me_finger_sf"/>
</dbReference>
<evidence type="ECO:0000313" key="2">
    <source>
        <dbReference type="EMBL" id="QJA46511.1"/>
    </source>
</evidence>
<keyword evidence="2" id="KW-0255">Endonuclease</keyword>
<evidence type="ECO:0000313" key="3">
    <source>
        <dbReference type="EMBL" id="QJH94539.1"/>
    </source>
</evidence>
<accession>A0A6H1ZGG0</accession>
<evidence type="ECO:0000259" key="1">
    <source>
        <dbReference type="Pfam" id="PF13392"/>
    </source>
</evidence>
<dbReference type="AlphaFoldDB" id="A0A6H1ZGG0"/>
<name>A0A6H1ZGG0_9ZZZZ</name>
<dbReference type="EMBL" id="MT144013">
    <property type="protein sequence ID" value="QJA46511.1"/>
    <property type="molecule type" value="Genomic_DNA"/>
</dbReference>
<protein>
    <submittedName>
        <fullName evidence="2">Putative homing endonuclease</fullName>
    </submittedName>
</protein>
<sequence length="178" mass="20854">MVISKVGLNRIRKSKLAGNNPQYIKGKDKFRTKEWLSKKYNNEGLSLQSISVIVGVSTSCIYKWMKKHRIDRRKFCGRRGNHCHLWKGGVRGGNGKYIYIYKPEHPRSCRRVVPQQVLVVEKIIGRYLSGDEIVHHINGIKDDNRPENLYLFSDDREHQRYHQSFRKGSIKPITKSNF</sequence>
<keyword evidence="2" id="KW-0540">Nuclease</keyword>